<sequence length="1695" mass="181175">MELRVLGPLEAAEDGRPVRLGARLPQVVLAVLAVHAPHTVTRDALIEQVWPHDPPNTAVNALQIYVSQVRKAIGKERIRTTGAGYALHLDRSELDAWRFADLLRDGMRCLDAGEAVEAAERLRAALALWRGTAYSGLDTNALLATEAGRLEEQRLIALEARIEADLQCGRHVELVPELEALTRSHPLRERLWAQLMRALYGADRQADALETFRRARDILRDELGIDPGPELQDLEQAVLRHDVHLRDAVAPALPPLPAALAAPGPTFVGRDADLAWLLAALDRAAAGEAVTALVQGASGSGKTRLVAELARVARTQRTTITYARGLEGLATADERRSATDDSADSTRLVVLDDIATLPSAASPVLARLLETPSAGTLTVLCLAPEEAPLPVRVVLARCEKDRRLVSRTLGGLALDDIRHVAHTYAPTAAEDEIDDFARSAPTDPQSVHEAASQWATSRAGARLTAAAANIPDAAARMRDHHDTAVTALLEARHAQDLRRAHEGLDRALLTPYRGLAAYQEGDAALFFGRERVVADLLVDLLRTRFLTLVGPSGAGKSSIVRAGVVPSLRAGALPGSEGWHIEVQTPLAISEGAWHAPGTGGRLLVVDQLEEVLTTLPPPSRLRFEQLLTEALEDPGTRVVATLRSDFYPRLSELPRFRAWLGEGTVLLGSIGATELRQIVEQPALVAGLQLEPGLVDQVLADTGELSGALPLLSTALLSLWEHRDGDKLTLRSYRASGGVATAIRRAAESAFSSLTADEQTAARRVLVRLTDPAESERYVRRRAPAAELAPPGDVAAARVVETFAGRRLLTVDAETVEVAHESLFTEWPRLHDWLREDAEGRRLRRELTPAVTRWATSGRQPGDLYRGPRLVAAVEFAEAYPGDLTPPEQEFLRASRDLDEQDRVRRARSLRRLRGLAAGLALAVVASALAAGLALHQQHRADAQRAAAQASALRADSRRVAAQALVERQPDTALLMAAQGLRLDTNSDTRATMLTLLQRFAPLTAVLHPGVGAAWHIRVSPDGRLAAVTSVVGRAGTALIDLRSHATLGVAPGAGVGEFSPDSRFLALVANREVHVYDTTRPLDQQEPRVVRVPRPSGELAFVDEDRRLVAAGYSGDYRHLSLDSWPLVGAGRPTHLATVAAPPDRTRDNIPLGGLAHPSIESFAVWNPTPDGGLFAVPSPLTAHEGDQGRVVGTVSITPSGSVHRSGPLRIPNASGTWSTFALRPDGKVLATQTDSALVLTAASTGRALGVYHHATDAPGHLTWSPDGRYLASAGLGGTSIFTGHPLRLVQELHGHDGEVTDVDFGASGGSLYTSGADGQLLAWDPGVTALWHALDRGAAIGDSIAILFTVPPRGDTILATRVDGPRTEVRLCPRNDPACTSGPPIDLDGDLGRASSDRDGTRFLVEVSPHGSHGPPVWHLLDDSGRDTELTASGVRGTRSLDLSRRATWTRALLTPDGQHIAALLADGTLGVWTTDPFRLSRRVSLRTAPPAPAGATTQPPGLVGVTPDSRQLVVVDGLGLYVVDLTTGEFTMPPEQGPGGRITAFALSDDGGRAATGYNDGRVQVWSTSDWALEPFSLEPHRTAVTSLAFAGDELLTASRDEVRMFDLSSPAPATERLTAPPWAAELGIASPGPGRLLGYGPGMAGPFEPVTWQIDPATLVRRACEVAGRDLTANEWRRVLPGRAQVSTCS</sequence>
<evidence type="ECO:0000256" key="3">
    <source>
        <dbReference type="ARBA" id="ARBA00023125"/>
    </source>
</evidence>
<name>A0A7W3IWF5_9ACTN</name>
<keyword evidence="8" id="KW-0067">ATP-binding</keyword>
<feature type="repeat" description="WD" evidence="5">
    <location>
        <begin position="1295"/>
        <end position="1327"/>
    </location>
</feature>
<dbReference type="PROSITE" id="PS51755">
    <property type="entry name" value="OMPR_PHOB"/>
    <property type="match status" value="1"/>
</dbReference>
<keyword evidence="5" id="KW-0853">WD repeat</keyword>
<keyword evidence="4" id="KW-0804">Transcription</keyword>
<dbReference type="Pfam" id="PF00486">
    <property type="entry name" value="Trans_reg_C"/>
    <property type="match status" value="1"/>
</dbReference>
<comment type="caution">
    <text evidence="8">The sequence shown here is derived from an EMBL/GenBank/DDBJ whole genome shotgun (WGS) entry which is preliminary data.</text>
</comment>
<proteinExistence type="inferred from homology"/>
<dbReference type="Pfam" id="PF20703">
    <property type="entry name" value="nSTAND1"/>
    <property type="match status" value="2"/>
</dbReference>
<dbReference type="Gene3D" id="2.130.10.10">
    <property type="entry name" value="YVTN repeat-like/Quinoprotein amine dehydrogenase"/>
    <property type="match status" value="2"/>
</dbReference>
<dbReference type="Gene3D" id="1.25.40.10">
    <property type="entry name" value="Tetratricopeptide repeat domain"/>
    <property type="match status" value="1"/>
</dbReference>
<evidence type="ECO:0000256" key="1">
    <source>
        <dbReference type="ARBA" id="ARBA00005820"/>
    </source>
</evidence>
<dbReference type="InterPro" id="IPR027417">
    <property type="entry name" value="P-loop_NTPase"/>
</dbReference>
<dbReference type="GO" id="GO:0005524">
    <property type="term" value="F:ATP binding"/>
    <property type="evidence" value="ECO:0007669"/>
    <property type="project" value="UniProtKB-KW"/>
</dbReference>
<dbReference type="FunFam" id="1.25.40.10:FF:000222">
    <property type="entry name" value="SARP family transcriptional regulator"/>
    <property type="match status" value="1"/>
</dbReference>
<dbReference type="CDD" id="cd15831">
    <property type="entry name" value="BTAD"/>
    <property type="match status" value="1"/>
</dbReference>
<gene>
    <name evidence="8" type="ORF">FB382_000162</name>
</gene>
<dbReference type="SMART" id="SM01043">
    <property type="entry name" value="BTAD"/>
    <property type="match status" value="1"/>
</dbReference>
<accession>A0A7W3IWF5</accession>
<dbReference type="InterPro" id="IPR001680">
    <property type="entry name" value="WD40_rpt"/>
</dbReference>
<dbReference type="SUPFAM" id="SSF52540">
    <property type="entry name" value="P-loop containing nucleoside triphosphate hydrolases"/>
    <property type="match status" value="2"/>
</dbReference>
<dbReference type="InterPro" id="IPR016032">
    <property type="entry name" value="Sig_transdc_resp-reg_C-effctor"/>
</dbReference>
<dbReference type="InterPro" id="IPR001867">
    <property type="entry name" value="OmpR/PhoB-type_DNA-bd"/>
</dbReference>
<dbReference type="GO" id="GO:0003677">
    <property type="term" value="F:DNA binding"/>
    <property type="evidence" value="ECO:0007669"/>
    <property type="project" value="UniProtKB-UniRule"/>
</dbReference>
<dbReference type="SUPFAM" id="SSF48452">
    <property type="entry name" value="TPR-like"/>
    <property type="match status" value="1"/>
</dbReference>
<dbReference type="SUPFAM" id="SSF46894">
    <property type="entry name" value="C-terminal effector domain of the bipartite response regulators"/>
    <property type="match status" value="1"/>
</dbReference>
<dbReference type="Gene3D" id="3.40.50.300">
    <property type="entry name" value="P-loop containing nucleotide triphosphate hydrolases"/>
    <property type="match status" value="1"/>
</dbReference>
<dbReference type="PANTHER" id="PTHR35807:SF1">
    <property type="entry name" value="TRANSCRIPTIONAL REGULATOR REDD"/>
    <property type="match status" value="1"/>
</dbReference>
<dbReference type="RefSeq" id="WP_182535950.1">
    <property type="nucleotide sequence ID" value="NZ_JACGXA010000001.1"/>
</dbReference>
<feature type="repeat" description="WD" evidence="5">
    <location>
        <begin position="1539"/>
        <end position="1571"/>
    </location>
</feature>
<dbReference type="GO" id="GO:0006355">
    <property type="term" value="P:regulation of DNA-templated transcription"/>
    <property type="evidence" value="ECO:0007669"/>
    <property type="project" value="InterPro"/>
</dbReference>
<dbReference type="SMART" id="SM00862">
    <property type="entry name" value="Trans_reg_C"/>
    <property type="match status" value="1"/>
</dbReference>
<evidence type="ECO:0000256" key="4">
    <source>
        <dbReference type="ARBA" id="ARBA00023163"/>
    </source>
</evidence>
<dbReference type="GO" id="GO:0005829">
    <property type="term" value="C:cytosol"/>
    <property type="evidence" value="ECO:0007669"/>
    <property type="project" value="UniProtKB-ARBA"/>
</dbReference>
<dbReference type="PANTHER" id="PTHR35807">
    <property type="entry name" value="TRANSCRIPTIONAL REGULATOR REDD-RELATED"/>
    <property type="match status" value="1"/>
</dbReference>
<dbReference type="InterPro" id="IPR011990">
    <property type="entry name" value="TPR-like_helical_dom_sf"/>
</dbReference>
<feature type="DNA-binding region" description="OmpR/PhoB-type" evidence="6">
    <location>
        <begin position="1"/>
        <end position="89"/>
    </location>
</feature>
<keyword evidence="9" id="KW-1185">Reference proteome</keyword>
<dbReference type="SUPFAM" id="SSF82171">
    <property type="entry name" value="DPP6 N-terminal domain-like"/>
    <property type="match status" value="2"/>
</dbReference>
<protein>
    <submittedName>
        <fullName evidence="8">DNA-binding SARP family transcriptional activator/WD40 repeat protein/energy-coupling factor transporter ATP-binding protein EcfA2</fullName>
    </submittedName>
</protein>
<dbReference type="InterPro" id="IPR036388">
    <property type="entry name" value="WH-like_DNA-bd_sf"/>
</dbReference>
<dbReference type="Pfam" id="PF03704">
    <property type="entry name" value="BTAD"/>
    <property type="match status" value="1"/>
</dbReference>
<dbReference type="Pfam" id="PF00400">
    <property type="entry name" value="WD40"/>
    <property type="match status" value="2"/>
</dbReference>
<keyword evidence="2" id="KW-0805">Transcription regulation</keyword>
<dbReference type="SMART" id="SM00320">
    <property type="entry name" value="WD40"/>
    <property type="match status" value="5"/>
</dbReference>
<dbReference type="InterPro" id="IPR049052">
    <property type="entry name" value="nSTAND1"/>
</dbReference>
<keyword evidence="8" id="KW-0547">Nucleotide-binding</keyword>
<dbReference type="Gene3D" id="1.10.10.10">
    <property type="entry name" value="Winged helix-like DNA-binding domain superfamily/Winged helix DNA-binding domain"/>
    <property type="match status" value="1"/>
</dbReference>
<dbReference type="InterPro" id="IPR015943">
    <property type="entry name" value="WD40/YVTN_repeat-like_dom_sf"/>
</dbReference>
<dbReference type="Proteomes" id="UP000580910">
    <property type="component" value="Unassembled WGS sequence"/>
</dbReference>
<dbReference type="EMBL" id="JACGXA010000001">
    <property type="protein sequence ID" value="MBA8801871.1"/>
    <property type="molecule type" value="Genomic_DNA"/>
</dbReference>
<evidence type="ECO:0000256" key="6">
    <source>
        <dbReference type="PROSITE-ProRule" id="PRU01091"/>
    </source>
</evidence>
<dbReference type="PROSITE" id="PS50294">
    <property type="entry name" value="WD_REPEATS_REGION"/>
    <property type="match status" value="1"/>
</dbReference>
<dbReference type="GO" id="GO:0000160">
    <property type="term" value="P:phosphorelay signal transduction system"/>
    <property type="evidence" value="ECO:0007669"/>
    <property type="project" value="InterPro"/>
</dbReference>
<keyword evidence="3 6" id="KW-0238">DNA-binding</keyword>
<dbReference type="InterPro" id="IPR005158">
    <property type="entry name" value="BTAD"/>
</dbReference>
<comment type="similarity">
    <text evidence="1">Belongs to the AfsR/DnrI/RedD regulatory family.</text>
</comment>
<reference evidence="8 9" key="1">
    <citation type="submission" date="2020-07" db="EMBL/GenBank/DDBJ databases">
        <title>Sequencing the genomes of 1000 actinobacteria strains.</title>
        <authorList>
            <person name="Klenk H.-P."/>
        </authorList>
    </citation>
    <scope>NUCLEOTIDE SEQUENCE [LARGE SCALE GENOMIC DNA]</scope>
    <source>
        <strain evidence="8 9">DSM 21349</strain>
    </source>
</reference>
<dbReference type="InterPro" id="IPR051677">
    <property type="entry name" value="AfsR-DnrI-RedD_regulator"/>
</dbReference>
<organism evidence="8 9">
    <name type="scientific">Nocardioides ginsengisegetis</name>
    <dbReference type="NCBI Taxonomy" id="661491"/>
    <lineage>
        <taxon>Bacteria</taxon>
        <taxon>Bacillati</taxon>
        <taxon>Actinomycetota</taxon>
        <taxon>Actinomycetes</taxon>
        <taxon>Propionibacteriales</taxon>
        <taxon>Nocardioidaceae</taxon>
        <taxon>Nocardioides</taxon>
    </lineage>
</organism>
<evidence type="ECO:0000256" key="5">
    <source>
        <dbReference type="PROSITE-ProRule" id="PRU00221"/>
    </source>
</evidence>
<evidence type="ECO:0000259" key="7">
    <source>
        <dbReference type="PROSITE" id="PS51755"/>
    </source>
</evidence>
<dbReference type="PROSITE" id="PS50082">
    <property type="entry name" value="WD_REPEATS_2"/>
    <property type="match status" value="2"/>
</dbReference>
<evidence type="ECO:0000313" key="8">
    <source>
        <dbReference type="EMBL" id="MBA8801871.1"/>
    </source>
</evidence>
<evidence type="ECO:0000313" key="9">
    <source>
        <dbReference type="Proteomes" id="UP000580910"/>
    </source>
</evidence>
<feature type="domain" description="OmpR/PhoB-type" evidence="7">
    <location>
        <begin position="1"/>
        <end position="89"/>
    </location>
</feature>
<evidence type="ECO:0000256" key="2">
    <source>
        <dbReference type="ARBA" id="ARBA00023015"/>
    </source>
</evidence>